<dbReference type="PATRIC" id="fig|359131.3.peg.4"/>
<dbReference type="EMBL" id="JZKH01000001">
    <property type="protein sequence ID" value="KJS63711.1"/>
    <property type="molecule type" value="Genomic_DNA"/>
</dbReference>
<comment type="caution">
    <text evidence="1">The sequence shown here is derived from an EMBL/GenBank/DDBJ whole genome shotgun (WGS) entry which is preliminary data.</text>
</comment>
<dbReference type="AlphaFoldDB" id="A0A0F2TMH0"/>
<accession>A0A0F2TMH0</accession>
<name>A0A0F2TMH0_STRR3</name>
<reference evidence="1 2" key="1">
    <citation type="submission" date="2015-02" db="EMBL/GenBank/DDBJ databases">
        <authorList>
            <person name="Ju K.-S."/>
            <person name="Doroghazi J.R."/>
            <person name="Metcalf W."/>
        </authorList>
    </citation>
    <scope>NUCLEOTIDE SEQUENCE [LARGE SCALE GENOMIC DNA]</scope>
    <source>
        <strain evidence="1 2">ATCC 31215</strain>
    </source>
</reference>
<keyword evidence="2" id="KW-1185">Reference proteome</keyword>
<evidence type="ECO:0000313" key="1">
    <source>
        <dbReference type="EMBL" id="KJS63711.1"/>
    </source>
</evidence>
<dbReference type="Proteomes" id="UP000033699">
    <property type="component" value="Unassembled WGS sequence"/>
</dbReference>
<dbReference type="OrthoDB" id="4199346at2"/>
<organism evidence="1 2">
    <name type="scientific">Streptomyces rubellomurinus (strain ATCC 31215)</name>
    <dbReference type="NCBI Taxonomy" id="359131"/>
    <lineage>
        <taxon>Bacteria</taxon>
        <taxon>Bacillati</taxon>
        <taxon>Actinomycetota</taxon>
        <taxon>Actinomycetes</taxon>
        <taxon>Kitasatosporales</taxon>
        <taxon>Streptomycetaceae</taxon>
        <taxon>Streptomyces</taxon>
    </lineage>
</organism>
<proteinExistence type="predicted"/>
<protein>
    <submittedName>
        <fullName evidence="1">Uncharacterized protein</fullName>
    </submittedName>
</protein>
<evidence type="ECO:0000313" key="2">
    <source>
        <dbReference type="Proteomes" id="UP000033699"/>
    </source>
</evidence>
<gene>
    <name evidence="1" type="ORF">VM95_00015</name>
</gene>
<dbReference type="RefSeq" id="WP_045691830.1">
    <property type="nucleotide sequence ID" value="NZ_JZKH01000001.1"/>
</dbReference>
<sequence length="115" mass="12829">MCQKVRREYAPGEQEALMIGILRGTPDDVQWHERYDAASDLEEFPSDAVVAALAEFACDPTQPDETFVALCAESIAGIWVHRGAVDHDLLSRLTPWARREAEATVAHRAPELLTR</sequence>